<dbReference type="InterPro" id="IPR013249">
    <property type="entry name" value="RNA_pol_sigma70_r4_t2"/>
</dbReference>
<dbReference type="Proteomes" id="UP001596540">
    <property type="component" value="Unassembled WGS sequence"/>
</dbReference>
<dbReference type="EMBL" id="JBHTBH010000004">
    <property type="protein sequence ID" value="MFC7327888.1"/>
    <property type="molecule type" value="Genomic_DNA"/>
</dbReference>
<dbReference type="Gene3D" id="1.10.1740.10">
    <property type="match status" value="1"/>
</dbReference>
<gene>
    <name evidence="8" type="ORF">ACFQRF_09050</name>
</gene>
<accession>A0ABW2KD43</accession>
<dbReference type="InterPro" id="IPR036388">
    <property type="entry name" value="WH-like_DNA-bd_sf"/>
</dbReference>
<dbReference type="CDD" id="cd06171">
    <property type="entry name" value="Sigma70_r4"/>
    <property type="match status" value="1"/>
</dbReference>
<dbReference type="RefSeq" id="WP_379870450.1">
    <property type="nucleotide sequence ID" value="NZ_JBHTBH010000004.1"/>
</dbReference>
<dbReference type="Pfam" id="PF04542">
    <property type="entry name" value="Sigma70_r2"/>
    <property type="match status" value="1"/>
</dbReference>
<evidence type="ECO:0000256" key="5">
    <source>
        <dbReference type="SAM" id="MobiDB-lite"/>
    </source>
</evidence>
<feature type="region of interest" description="Disordered" evidence="5">
    <location>
        <begin position="182"/>
        <end position="202"/>
    </location>
</feature>
<dbReference type="InterPro" id="IPR014284">
    <property type="entry name" value="RNA_pol_sigma-70_dom"/>
</dbReference>
<keyword evidence="3" id="KW-0731">Sigma factor</keyword>
<dbReference type="Pfam" id="PF08281">
    <property type="entry name" value="Sigma70_r4_2"/>
    <property type="match status" value="1"/>
</dbReference>
<evidence type="ECO:0000313" key="9">
    <source>
        <dbReference type="Proteomes" id="UP001596540"/>
    </source>
</evidence>
<dbReference type="PANTHER" id="PTHR43133">
    <property type="entry name" value="RNA POLYMERASE ECF-TYPE SIGMA FACTO"/>
    <property type="match status" value="1"/>
</dbReference>
<dbReference type="SUPFAM" id="SSF88946">
    <property type="entry name" value="Sigma2 domain of RNA polymerase sigma factors"/>
    <property type="match status" value="1"/>
</dbReference>
<dbReference type="Gene3D" id="1.10.10.10">
    <property type="entry name" value="Winged helix-like DNA-binding domain superfamily/Winged helix DNA-binding domain"/>
    <property type="match status" value="1"/>
</dbReference>
<dbReference type="InterPro" id="IPR013324">
    <property type="entry name" value="RNA_pol_sigma_r3/r4-like"/>
</dbReference>
<proteinExistence type="inferred from homology"/>
<evidence type="ECO:0000259" key="7">
    <source>
        <dbReference type="Pfam" id="PF08281"/>
    </source>
</evidence>
<keyword evidence="9" id="KW-1185">Reference proteome</keyword>
<name>A0ABW2KD43_9ACTN</name>
<evidence type="ECO:0000256" key="3">
    <source>
        <dbReference type="ARBA" id="ARBA00023082"/>
    </source>
</evidence>
<dbReference type="InterPro" id="IPR013325">
    <property type="entry name" value="RNA_pol_sigma_r2"/>
</dbReference>
<evidence type="ECO:0000256" key="4">
    <source>
        <dbReference type="ARBA" id="ARBA00023163"/>
    </source>
</evidence>
<keyword evidence="4" id="KW-0804">Transcription</keyword>
<dbReference type="InterPro" id="IPR039425">
    <property type="entry name" value="RNA_pol_sigma-70-like"/>
</dbReference>
<evidence type="ECO:0000256" key="2">
    <source>
        <dbReference type="ARBA" id="ARBA00023015"/>
    </source>
</evidence>
<keyword evidence="2" id="KW-0805">Transcription regulation</keyword>
<organism evidence="8 9">
    <name type="scientific">Marinactinospora rubrisoli</name>
    <dbReference type="NCBI Taxonomy" id="2715399"/>
    <lineage>
        <taxon>Bacteria</taxon>
        <taxon>Bacillati</taxon>
        <taxon>Actinomycetota</taxon>
        <taxon>Actinomycetes</taxon>
        <taxon>Streptosporangiales</taxon>
        <taxon>Nocardiopsidaceae</taxon>
        <taxon>Marinactinospora</taxon>
    </lineage>
</organism>
<comment type="similarity">
    <text evidence="1">Belongs to the sigma-70 factor family. ECF subfamily.</text>
</comment>
<evidence type="ECO:0000313" key="8">
    <source>
        <dbReference type="EMBL" id="MFC7327888.1"/>
    </source>
</evidence>
<dbReference type="SUPFAM" id="SSF88659">
    <property type="entry name" value="Sigma3 and sigma4 domains of RNA polymerase sigma factors"/>
    <property type="match status" value="1"/>
</dbReference>
<feature type="domain" description="RNA polymerase sigma-70 region 2" evidence="6">
    <location>
        <begin position="24"/>
        <end position="89"/>
    </location>
</feature>
<protein>
    <submittedName>
        <fullName evidence="8">Sigma-70 family RNA polymerase sigma factor</fullName>
    </submittedName>
</protein>
<evidence type="ECO:0000259" key="6">
    <source>
        <dbReference type="Pfam" id="PF04542"/>
    </source>
</evidence>
<dbReference type="NCBIfam" id="TIGR02937">
    <property type="entry name" value="sigma70-ECF"/>
    <property type="match status" value="1"/>
</dbReference>
<reference evidence="9" key="1">
    <citation type="journal article" date="2019" name="Int. J. Syst. Evol. Microbiol.">
        <title>The Global Catalogue of Microorganisms (GCM) 10K type strain sequencing project: providing services to taxonomists for standard genome sequencing and annotation.</title>
        <authorList>
            <consortium name="The Broad Institute Genomics Platform"/>
            <consortium name="The Broad Institute Genome Sequencing Center for Infectious Disease"/>
            <person name="Wu L."/>
            <person name="Ma J."/>
        </authorList>
    </citation>
    <scope>NUCLEOTIDE SEQUENCE [LARGE SCALE GENOMIC DNA]</scope>
    <source>
        <strain evidence="9">CGMCC 4.7382</strain>
    </source>
</reference>
<comment type="caution">
    <text evidence="8">The sequence shown here is derived from an EMBL/GenBank/DDBJ whole genome shotgun (WGS) entry which is preliminary data.</text>
</comment>
<dbReference type="InterPro" id="IPR007627">
    <property type="entry name" value="RNA_pol_sigma70_r2"/>
</dbReference>
<evidence type="ECO:0000256" key="1">
    <source>
        <dbReference type="ARBA" id="ARBA00010641"/>
    </source>
</evidence>
<feature type="domain" description="RNA polymerase sigma factor 70 region 4 type 2" evidence="7">
    <location>
        <begin position="120"/>
        <end position="170"/>
    </location>
</feature>
<sequence length="202" mass="22276">MDDALITDMAFAARDGAEDAAEQLIRATRRQVAGYIARMADPQAVEELTQETYIRALRSLPRFAGRSSARVWLLSIARRTVVDRYRSLAARPKTTGVADWDLVPMAPARIGSRFDEELVLSDLLNRLAEPRRTAFVLTQLDGFSYAEVARMTGVPVGTVRSRVARARADLIDALRLADRDTEGTVIGSPSDHGRRFGGQCAE</sequence>
<dbReference type="PANTHER" id="PTHR43133:SF61">
    <property type="entry name" value="ECF RNA POLYMERASE SIGMA FACTOR SIGC"/>
    <property type="match status" value="1"/>
</dbReference>